<dbReference type="InterPro" id="IPR029063">
    <property type="entry name" value="SAM-dependent_MTases_sf"/>
</dbReference>
<evidence type="ECO:0000256" key="3">
    <source>
        <dbReference type="SAM" id="MobiDB-lite"/>
    </source>
</evidence>
<dbReference type="CDD" id="cd02440">
    <property type="entry name" value="AdoMet_MTases"/>
    <property type="match status" value="1"/>
</dbReference>
<accession>A0A0F2MFE1</accession>
<dbReference type="GO" id="GO:0008168">
    <property type="term" value="F:methyltransferase activity"/>
    <property type="evidence" value="ECO:0007669"/>
    <property type="project" value="UniProtKB-KW"/>
</dbReference>
<keyword evidence="1 4" id="KW-0489">Methyltransferase</keyword>
<dbReference type="EMBL" id="AXCR01000004">
    <property type="protein sequence ID" value="KJR88352.1"/>
    <property type="molecule type" value="Genomic_DNA"/>
</dbReference>
<protein>
    <submittedName>
        <fullName evidence="4">23S rRNA (Adenine1618-N6)-methyltransferase</fullName>
    </submittedName>
</protein>
<evidence type="ECO:0000256" key="2">
    <source>
        <dbReference type="ARBA" id="ARBA00022679"/>
    </source>
</evidence>
<dbReference type="Pfam" id="PF05971">
    <property type="entry name" value="Methyltransf_10"/>
    <property type="match status" value="1"/>
</dbReference>
<keyword evidence="2 4" id="KW-0808">Transferase</keyword>
<dbReference type="RefSeq" id="XP_016591028.1">
    <property type="nucleotide sequence ID" value="XM_016734080.1"/>
</dbReference>
<gene>
    <name evidence="4" type="ORF">SPSK_07417</name>
</gene>
<dbReference type="Gene3D" id="3.40.50.150">
    <property type="entry name" value="Vaccinia Virus protein VP39"/>
    <property type="match status" value="1"/>
</dbReference>
<sequence>MADDANNSGRDPSTDTLATPASTTSLYVVDDQMNDGAEGARPESVVPQRPDAYYRDLYKDRLDFRALARDDPDLKAVLHNGQLDFRDPAAVRQLTITLLWRDFGLKLELPENRLCPPIPNRHSYVVWIKALMEDDGPAVGLDIGTGASCIYPLLACAQRHKWQFLATDIDAESLTFARDNVARNGLADRIQVVARSPDEPLICTGDDPSAASPSSSSSSPSLDFTMCNPPFYASADEMTASAAAKKQPPHSACTGALVEMVYAARDGHTGGEIAFVGRILDESAKLRSRVRWYTAMLGKLASLNVLVGQLRARGIDNYAVAAFVQGTKTRRWALGWSYGARRPAMAAARGGSDGSGLESYRHILPPISEVDVLSVPRGNQATSATDTVSLSTAIDALMQSLALAAWDWDEEALLGVGRARENVWGRAWRRKKQREERAAAEGGPPKPTEDPATLPLGRDEDPAFGFVVTVRVGVTETIVHCRWLEGHNEAMYQSFCGFLKDKLKPSRPEGD</sequence>
<dbReference type="GO" id="GO:0005634">
    <property type="term" value="C:nucleus"/>
    <property type="evidence" value="ECO:0007669"/>
    <property type="project" value="TreeGrafter"/>
</dbReference>
<dbReference type="PANTHER" id="PTHR13393:SF0">
    <property type="entry name" value="RNA N6-ADENOSINE-METHYLTRANSFERASE METTL16"/>
    <property type="match status" value="1"/>
</dbReference>
<reference evidence="4 5" key="1">
    <citation type="journal article" date="2014" name="BMC Genomics">
        <title>Comparative genomics of the major fungal agents of human and animal Sporotrichosis: Sporothrix schenckii and Sporothrix brasiliensis.</title>
        <authorList>
            <person name="Teixeira M.M."/>
            <person name="de Almeida L.G."/>
            <person name="Kubitschek-Barreira P."/>
            <person name="Alves F.L."/>
            <person name="Kioshima E.S."/>
            <person name="Abadio A.K."/>
            <person name="Fernandes L."/>
            <person name="Derengowski L.S."/>
            <person name="Ferreira K.S."/>
            <person name="Souza R.C."/>
            <person name="Ruiz J.C."/>
            <person name="de Andrade N.C."/>
            <person name="Paes H.C."/>
            <person name="Nicola A.M."/>
            <person name="Albuquerque P."/>
            <person name="Gerber A.L."/>
            <person name="Martins V.P."/>
            <person name="Peconick L.D."/>
            <person name="Neto A.V."/>
            <person name="Chaucanez C.B."/>
            <person name="Silva P.A."/>
            <person name="Cunha O.L."/>
            <person name="de Oliveira F.F."/>
            <person name="dos Santos T.C."/>
            <person name="Barros A.L."/>
            <person name="Soares M.A."/>
            <person name="de Oliveira L.M."/>
            <person name="Marini M.M."/>
            <person name="Villalobos-Duno H."/>
            <person name="Cunha M.M."/>
            <person name="de Hoog S."/>
            <person name="da Silveira J.F."/>
            <person name="Henrissat B."/>
            <person name="Nino-Vega G.A."/>
            <person name="Cisalpino P.S."/>
            <person name="Mora-Montes H.M."/>
            <person name="Almeida S.R."/>
            <person name="Stajich J.E."/>
            <person name="Lopes-Bezerra L.M."/>
            <person name="Vasconcelos A.T."/>
            <person name="Felipe M.S."/>
        </authorList>
    </citation>
    <scope>NUCLEOTIDE SEQUENCE [LARGE SCALE GENOMIC DNA]</scope>
    <source>
        <strain evidence="4 5">1099-18</strain>
    </source>
</reference>
<evidence type="ECO:0000313" key="4">
    <source>
        <dbReference type="EMBL" id="KJR88352.1"/>
    </source>
</evidence>
<dbReference type="GeneID" id="27669357"/>
<organism evidence="4 5">
    <name type="scientific">Sporothrix schenckii 1099-18</name>
    <dbReference type="NCBI Taxonomy" id="1397361"/>
    <lineage>
        <taxon>Eukaryota</taxon>
        <taxon>Fungi</taxon>
        <taxon>Dikarya</taxon>
        <taxon>Ascomycota</taxon>
        <taxon>Pezizomycotina</taxon>
        <taxon>Sordariomycetes</taxon>
        <taxon>Sordariomycetidae</taxon>
        <taxon>Ophiostomatales</taxon>
        <taxon>Ophiostomataceae</taxon>
        <taxon>Sporothrix</taxon>
    </lineage>
</organism>
<feature type="region of interest" description="Disordered" evidence="3">
    <location>
        <begin position="1"/>
        <end position="26"/>
    </location>
</feature>
<dbReference type="VEuPathDB" id="FungiDB:SPSK_07417"/>
<reference evidence="4 5" key="2">
    <citation type="journal article" date="2015" name="Eukaryot. Cell">
        <title>Asexual propagation of a virulent clone complex in a human and feline outbreak of sporotrichosis.</title>
        <authorList>
            <person name="Teixeira Mde M."/>
            <person name="Rodrigues A.M."/>
            <person name="Tsui C.K."/>
            <person name="de Almeida L.G."/>
            <person name="Van Diepeningen A.D."/>
            <person name="van den Ende B.G."/>
            <person name="Fernandes G.F."/>
            <person name="Kano R."/>
            <person name="Hamelin R.C."/>
            <person name="Lopes-Bezerra L.M."/>
            <person name="Vasconcelos A.T."/>
            <person name="de Hoog S."/>
            <person name="de Camargo Z.P."/>
            <person name="Felipe M.S."/>
        </authorList>
    </citation>
    <scope>NUCLEOTIDE SEQUENCE [LARGE SCALE GENOMIC DNA]</scope>
    <source>
        <strain evidence="4 5">1099-18</strain>
    </source>
</reference>
<evidence type="ECO:0000256" key="1">
    <source>
        <dbReference type="ARBA" id="ARBA00022603"/>
    </source>
</evidence>
<dbReference type="PANTHER" id="PTHR13393">
    <property type="entry name" value="SAM-DEPENDENT METHYLTRANSFERASE"/>
    <property type="match status" value="1"/>
</dbReference>
<dbReference type="AlphaFoldDB" id="A0A0F2MFE1"/>
<comment type="caution">
    <text evidence="4">The sequence shown here is derived from an EMBL/GenBank/DDBJ whole genome shotgun (WGS) entry which is preliminary data.</text>
</comment>
<evidence type="ECO:0000313" key="5">
    <source>
        <dbReference type="Proteomes" id="UP000033710"/>
    </source>
</evidence>
<name>A0A0F2MFE1_SPOSC</name>
<dbReference type="SUPFAM" id="SSF53335">
    <property type="entry name" value="S-adenosyl-L-methionine-dependent methyltransferases"/>
    <property type="match status" value="1"/>
</dbReference>
<dbReference type="OrthoDB" id="514248at2759"/>
<proteinExistence type="predicted"/>
<dbReference type="Proteomes" id="UP000033710">
    <property type="component" value="Unassembled WGS sequence"/>
</dbReference>
<dbReference type="GO" id="GO:0070475">
    <property type="term" value="P:rRNA base methylation"/>
    <property type="evidence" value="ECO:0007669"/>
    <property type="project" value="TreeGrafter"/>
</dbReference>
<feature type="region of interest" description="Disordered" evidence="3">
    <location>
        <begin position="203"/>
        <end position="222"/>
    </location>
</feature>
<feature type="region of interest" description="Disordered" evidence="3">
    <location>
        <begin position="430"/>
        <end position="458"/>
    </location>
</feature>
<feature type="compositionally biased region" description="Low complexity" evidence="3">
    <location>
        <begin position="208"/>
        <end position="221"/>
    </location>
</feature>
<dbReference type="KEGG" id="ssck:SPSK_07417"/>
<dbReference type="InterPro" id="IPR010286">
    <property type="entry name" value="METTL16/RlmF"/>
</dbReference>